<gene>
    <name evidence="14" type="primary">smpdl3b</name>
</gene>
<keyword evidence="8" id="KW-1015">Disulfide bond</keyword>
<dbReference type="Proteomes" id="UP000314986">
    <property type="component" value="Unassembled WGS sequence"/>
</dbReference>
<evidence type="ECO:0000256" key="5">
    <source>
        <dbReference type="ARBA" id="ARBA00022729"/>
    </source>
</evidence>
<dbReference type="GO" id="GO:0046872">
    <property type="term" value="F:metal ion binding"/>
    <property type="evidence" value="ECO:0007669"/>
    <property type="project" value="UniProtKB-KW"/>
</dbReference>
<dbReference type="GeneID" id="103179487"/>
<feature type="binding site" evidence="11">
    <location>
        <position position="234"/>
    </location>
    <ligand>
        <name>Zn(2+)</name>
        <dbReference type="ChEBI" id="CHEBI:29105"/>
        <label>2</label>
    </ligand>
</feature>
<keyword evidence="15" id="KW-1185">Reference proteome</keyword>
<evidence type="ECO:0000256" key="2">
    <source>
        <dbReference type="ARBA" id="ARBA00008234"/>
    </source>
</evidence>
<dbReference type="PANTHER" id="PTHR10340">
    <property type="entry name" value="SPHINGOMYELIN PHOSPHODIESTERASE"/>
    <property type="match status" value="1"/>
</dbReference>
<reference evidence="14" key="4">
    <citation type="submission" date="2025-08" db="UniProtKB">
        <authorList>
            <consortium name="Ensembl"/>
        </authorList>
    </citation>
    <scope>IDENTIFICATION</scope>
</reference>
<dbReference type="InParanoid" id="A0A4W3JQP0"/>
<name>A0A4W3JQP0_CALMI</name>
<dbReference type="FunFam" id="3.60.21.10:FF:000143">
    <property type="entry name" value="Acid sphingomyelinase-like phosphodiesterase"/>
    <property type="match status" value="1"/>
</dbReference>
<keyword evidence="5" id="KW-0732">Signal</keyword>
<dbReference type="GO" id="GO:0016020">
    <property type="term" value="C:membrane"/>
    <property type="evidence" value="ECO:0007669"/>
    <property type="project" value="GOC"/>
</dbReference>
<reference evidence="15" key="3">
    <citation type="journal article" date="2014" name="Nature">
        <title>Elephant shark genome provides unique insights into gnathostome evolution.</title>
        <authorList>
            <consortium name="International Elephant Shark Genome Sequencing Consortium"/>
            <person name="Venkatesh B."/>
            <person name="Lee A.P."/>
            <person name="Ravi V."/>
            <person name="Maurya A.K."/>
            <person name="Lian M.M."/>
            <person name="Swann J.B."/>
            <person name="Ohta Y."/>
            <person name="Flajnik M.F."/>
            <person name="Sutoh Y."/>
            <person name="Kasahara M."/>
            <person name="Hoon S."/>
            <person name="Gangu V."/>
            <person name="Roy S.W."/>
            <person name="Irimia M."/>
            <person name="Korzh V."/>
            <person name="Kondrychyn I."/>
            <person name="Lim Z.W."/>
            <person name="Tay B.H."/>
            <person name="Tohari S."/>
            <person name="Kong K.W."/>
            <person name="Ho S."/>
            <person name="Lorente-Galdos B."/>
            <person name="Quilez J."/>
            <person name="Marques-Bonet T."/>
            <person name="Raney B.J."/>
            <person name="Ingham P.W."/>
            <person name="Tay A."/>
            <person name="Hillier L.W."/>
            <person name="Minx P."/>
            <person name="Boehm T."/>
            <person name="Wilson R.K."/>
            <person name="Brenner S."/>
            <person name="Warren W.C."/>
        </authorList>
    </citation>
    <scope>NUCLEOTIDE SEQUENCE [LARGE SCALE GENOMIC DNA]</scope>
</reference>
<dbReference type="InterPro" id="IPR045473">
    <property type="entry name" value="ASM_C"/>
</dbReference>
<dbReference type="SUPFAM" id="SSF56300">
    <property type="entry name" value="Metallo-dependent phosphatases"/>
    <property type="match status" value="1"/>
</dbReference>
<organism evidence="14 15">
    <name type="scientific">Callorhinchus milii</name>
    <name type="common">Ghost shark</name>
    <dbReference type="NCBI Taxonomy" id="7868"/>
    <lineage>
        <taxon>Eukaryota</taxon>
        <taxon>Metazoa</taxon>
        <taxon>Chordata</taxon>
        <taxon>Craniata</taxon>
        <taxon>Vertebrata</taxon>
        <taxon>Chondrichthyes</taxon>
        <taxon>Holocephali</taxon>
        <taxon>Chimaeriformes</taxon>
        <taxon>Callorhinchidae</taxon>
        <taxon>Callorhinchus</taxon>
    </lineage>
</organism>
<feature type="binding site" evidence="11">
    <location>
        <position position="28"/>
    </location>
    <ligand>
        <name>Zn(2+)</name>
        <dbReference type="ChEBI" id="CHEBI:29105"/>
        <label>1</label>
    </ligand>
</feature>
<evidence type="ECO:0000259" key="13">
    <source>
        <dbReference type="Pfam" id="PF19272"/>
    </source>
</evidence>
<dbReference type="InterPro" id="IPR004843">
    <property type="entry name" value="Calcineurin-like_PHP"/>
</dbReference>
<evidence type="ECO:0000256" key="1">
    <source>
        <dbReference type="ARBA" id="ARBA00004613"/>
    </source>
</evidence>
<feature type="binding site" evidence="11">
    <location>
        <position position="133"/>
    </location>
    <ligand>
        <name>Zn(2+)</name>
        <dbReference type="ChEBI" id="CHEBI:29105"/>
        <label>2</label>
    </ligand>
</feature>
<protein>
    <recommendedName>
        <fullName evidence="10">Acid sphingomyelinase-like phosphodiesterase</fullName>
    </recommendedName>
</protein>
<feature type="binding site" evidence="11">
    <location>
        <position position="275"/>
    </location>
    <ligand>
        <name>Zn(2+)</name>
        <dbReference type="ChEBI" id="CHEBI:29105"/>
        <label>2</label>
    </ligand>
</feature>
<dbReference type="GO" id="GO:0004767">
    <property type="term" value="F:sphingomyelin phosphodiesterase activity"/>
    <property type="evidence" value="ECO:0007669"/>
    <property type="project" value="InterPro"/>
</dbReference>
<dbReference type="CTD" id="27293"/>
<dbReference type="InterPro" id="IPR041805">
    <property type="entry name" value="ASMase/PPN1_MPP"/>
</dbReference>
<dbReference type="InterPro" id="IPR029052">
    <property type="entry name" value="Metallo-depent_PP-like"/>
</dbReference>
<evidence type="ECO:0000256" key="4">
    <source>
        <dbReference type="ARBA" id="ARBA00022723"/>
    </source>
</evidence>
<dbReference type="Ensembl" id="ENSCMIT00000041000.1">
    <property type="protein sequence ID" value="ENSCMIP00000040428.1"/>
    <property type="gene ID" value="ENSCMIG00000016850.1"/>
</dbReference>
<dbReference type="GO" id="GO:0005615">
    <property type="term" value="C:extracellular space"/>
    <property type="evidence" value="ECO:0007669"/>
    <property type="project" value="UniProtKB-UniRule"/>
</dbReference>
<feature type="domain" description="Calcineurin-like phosphoesterase" evidence="12">
    <location>
        <begin position="23"/>
        <end position="278"/>
    </location>
</feature>
<evidence type="ECO:0000313" key="14">
    <source>
        <dbReference type="Ensembl" id="ENSCMIP00000040428.1"/>
    </source>
</evidence>
<dbReference type="Gene3D" id="3.60.21.10">
    <property type="match status" value="1"/>
</dbReference>
<feature type="binding site" evidence="11">
    <location>
        <position position="277"/>
    </location>
    <ligand>
        <name>Zn(2+)</name>
        <dbReference type="ChEBI" id="CHEBI:29105"/>
        <label>1</label>
    </ligand>
</feature>
<evidence type="ECO:0000259" key="12">
    <source>
        <dbReference type="Pfam" id="PF00149"/>
    </source>
</evidence>
<keyword evidence="3 10" id="KW-0964">Secreted</keyword>
<evidence type="ECO:0000256" key="10">
    <source>
        <dbReference type="PIRNR" id="PIRNR036767"/>
    </source>
</evidence>
<dbReference type="GeneTree" id="ENSGT00950000183182"/>
<dbReference type="AlphaFoldDB" id="A0A4W3JQP0"/>
<feature type="binding site" evidence="11">
    <location>
        <position position="30"/>
    </location>
    <ligand>
        <name>Zn(2+)</name>
        <dbReference type="ChEBI" id="CHEBI:29105"/>
        <label>1</label>
    </ligand>
</feature>
<keyword evidence="7 10" id="KW-0862">Zinc</keyword>
<comment type="subcellular location">
    <subcellularLocation>
        <location evidence="1">Secreted</location>
    </subcellularLocation>
</comment>
<accession>A0A4W3JQP0</accession>
<evidence type="ECO:0000256" key="7">
    <source>
        <dbReference type="ARBA" id="ARBA00022833"/>
    </source>
</evidence>
<dbReference type="PANTHER" id="PTHR10340:SF25">
    <property type="entry name" value="ACID SPHINGOMYELINASE-LIKE PHOSPHODIESTERASE 3B"/>
    <property type="match status" value="1"/>
</dbReference>
<dbReference type="CDD" id="cd00842">
    <property type="entry name" value="MPP_ASMase"/>
    <property type="match status" value="1"/>
</dbReference>
<evidence type="ECO:0000256" key="11">
    <source>
        <dbReference type="PIRSR" id="PIRSR036767-51"/>
    </source>
</evidence>
<dbReference type="PIRSF" id="PIRSF036767">
    <property type="entry name" value="ASM-like_PDE"/>
    <property type="match status" value="1"/>
</dbReference>
<comment type="similarity">
    <text evidence="2 10">Belongs to the acid sphingomyelinase family.</text>
</comment>
<evidence type="ECO:0000256" key="6">
    <source>
        <dbReference type="ARBA" id="ARBA00022801"/>
    </source>
</evidence>
<dbReference type="STRING" id="7868.ENSCMIP00000040428"/>
<feature type="binding site" evidence="11">
    <location>
        <position position="92"/>
    </location>
    <ligand>
        <name>Zn(2+)</name>
        <dbReference type="ChEBI" id="CHEBI:29105"/>
        <label>2</label>
    </ligand>
</feature>
<reference evidence="15" key="1">
    <citation type="journal article" date="2006" name="Science">
        <title>Ancient noncoding elements conserved in the human genome.</title>
        <authorList>
            <person name="Venkatesh B."/>
            <person name="Kirkness E.F."/>
            <person name="Loh Y.H."/>
            <person name="Halpern A.L."/>
            <person name="Lee A.P."/>
            <person name="Johnson J."/>
            <person name="Dandona N."/>
            <person name="Viswanathan L.D."/>
            <person name="Tay A."/>
            <person name="Venter J.C."/>
            <person name="Strausberg R.L."/>
            <person name="Brenner S."/>
        </authorList>
    </citation>
    <scope>NUCLEOTIDE SEQUENCE [LARGE SCALE GENOMIC DNA]</scope>
</reference>
<dbReference type="OrthoDB" id="348678at2759"/>
<dbReference type="Pfam" id="PF19272">
    <property type="entry name" value="ASMase_C"/>
    <property type="match status" value="1"/>
</dbReference>
<sequence>MEVLKYFLLIANCGFLSGDEGQFWHISDIHWDPDYKVTDDPNAVCPSSSKPVQDAGKWGNYLCDANWDLINTTIYTMGELLPNPDFILWTGDDTPHVADQQLGEEAVLRIIGNLTQLIQQVFPDTKVYSALGNHDFHPKNQFPGFHHSIYNKTAELWASWLNKSSVATFTRGAFYSEKLVGSDKQRIIVLNTNLYYTSNKLNADVSDPAGQFEWLEETLSNAVTGKEKVYITGHLPPGLFEKKRSQFWFRKHFNKKYIQIIQKYHSVIAGQFFGHHHTDSFRMFYNDSGSPIGVMFLAPGITPWKTTLPGVENGANNPGIRVFKYDKETMIIKDMMTYYFDLALANAGAPNWKLLYTLKGAFGVADGSPGSMQKAVDWLYQDSNHLQKYYNYNSVNYDLAKCDFNCRIDHICAIKEVDFDKYEQCVVFERSSSSVYTSPAVSLLLSLLFLLSFQVL</sequence>
<reference evidence="15" key="2">
    <citation type="journal article" date="2007" name="PLoS Biol.">
        <title>Survey sequencing and comparative analysis of the elephant shark (Callorhinchus milii) genome.</title>
        <authorList>
            <person name="Venkatesh B."/>
            <person name="Kirkness E.F."/>
            <person name="Loh Y.H."/>
            <person name="Halpern A.L."/>
            <person name="Lee A.P."/>
            <person name="Johnson J."/>
            <person name="Dandona N."/>
            <person name="Viswanathan L.D."/>
            <person name="Tay A."/>
            <person name="Venter J.C."/>
            <person name="Strausberg R.L."/>
            <person name="Brenner S."/>
        </authorList>
    </citation>
    <scope>NUCLEOTIDE SEQUENCE [LARGE SCALE GENOMIC DNA]</scope>
</reference>
<proteinExistence type="inferred from homology"/>
<feature type="domain" description="Sphingomyelin phosphodiesterase C-terminal" evidence="13">
    <location>
        <begin position="291"/>
        <end position="427"/>
    </location>
</feature>
<keyword evidence="6 10" id="KW-0378">Hydrolase</keyword>
<dbReference type="OMA" id="GNFWHIT"/>
<comment type="cofactor">
    <cofactor evidence="11">
        <name>Zn(2+)</name>
        <dbReference type="ChEBI" id="CHEBI:29105"/>
    </cofactor>
    <text evidence="11">Binds 2 Zn(2+) per subunit.</text>
</comment>
<reference evidence="14" key="5">
    <citation type="submission" date="2025-09" db="UniProtKB">
        <authorList>
            <consortium name="Ensembl"/>
        </authorList>
    </citation>
    <scope>IDENTIFICATION</scope>
</reference>
<dbReference type="KEGG" id="cmk:103179487"/>
<evidence type="ECO:0000256" key="8">
    <source>
        <dbReference type="ARBA" id="ARBA00023157"/>
    </source>
</evidence>
<dbReference type="InterPro" id="IPR017064">
    <property type="entry name" value="ASM-like_Pdiesterase_prd"/>
</dbReference>
<keyword evidence="9" id="KW-0325">Glycoprotein</keyword>
<keyword evidence="4 10" id="KW-0479">Metal-binding</keyword>
<dbReference type="GO" id="GO:0006685">
    <property type="term" value="P:sphingomyelin catabolic process"/>
    <property type="evidence" value="ECO:0007669"/>
    <property type="project" value="InterPro"/>
</dbReference>
<evidence type="ECO:0000256" key="9">
    <source>
        <dbReference type="ARBA" id="ARBA00023180"/>
    </source>
</evidence>
<evidence type="ECO:0000256" key="3">
    <source>
        <dbReference type="ARBA" id="ARBA00022525"/>
    </source>
</evidence>
<feature type="binding site" evidence="11">
    <location>
        <position position="92"/>
    </location>
    <ligand>
        <name>Zn(2+)</name>
        <dbReference type="ChEBI" id="CHEBI:29105"/>
        <label>1</label>
    </ligand>
</feature>
<evidence type="ECO:0000313" key="15">
    <source>
        <dbReference type="Proteomes" id="UP000314986"/>
    </source>
</evidence>
<dbReference type="Pfam" id="PF00149">
    <property type="entry name" value="Metallophos"/>
    <property type="match status" value="1"/>
</dbReference>